<proteinExistence type="predicted"/>
<reference evidence="1 2" key="2">
    <citation type="journal article" date="2003" name="Res. Microbiol.">
        <title>Myoviridae bacteriophages of Pseudomonas aeruginosa: a long and complex evolutionary pathway.</title>
        <authorList>
            <person name="Krylov V.N."/>
            <person name="Pleteneva E.A."/>
            <person name="Bourkalsteva M.V."/>
            <person name="Shaburova O.V."/>
            <person name="Volckaert G."/>
            <person name="Sykilinda N.N."/>
            <person name="Kurochkina L.P."/>
            <person name="Mesyanzhinov V.V."/>
        </authorList>
    </citation>
    <scope>NUCLEOTIDE SEQUENCE [LARGE SCALE GENOMIC DNA]</scope>
</reference>
<sequence length="299" mass="34155">MIIEHEESVTLEEGAYLADTLVGGLWSELRNAIPANQAKELDESFNLIMLSQPESLMPSQLTDLLINEALEIPAKKHQVYLILTTNIIDVLEQLGFVFNHDFLGEDNLPALTRLLSFFMELQEYEDLIGLKHVLEAYDIPPVNRLFLVMQLYLGEDLDLSEYETFIEDVSEVTLKAIKDALFNPEEIENVPTPIEQRIRANATLIEGTLAFEHVKKNGQLGGSVKSFLSFYSRNLEVLLAQQTEDSTLQYAKEVIGFFLVSEINNEWLKDKMTQYLYSVIEDPLTLTRIEDLIQRVELP</sequence>
<dbReference type="Proteomes" id="UP000001239">
    <property type="component" value="Segment"/>
</dbReference>
<dbReference type="KEGG" id="vg:5176680"/>
<dbReference type="OrthoDB" id="8036at10239"/>
<reference evidence="1 2" key="1">
    <citation type="journal article" date="2002" name="Genetika">
        <title>Phenogenetic characterization of a group of giant Phi KZ-like bacteriophages of Pseudomonas aeruginosa].</title>
        <authorList>
            <person name="Burkal'tseva M.V."/>
            <person name="Krylov V.N."/>
            <person name="Pleteneva E.A."/>
            <person name="Shaburova O.V."/>
            <person name="Krylov S.V."/>
            <person name="Volckaert G."/>
            <person name="Sykilinda N.N."/>
            <person name="Kurochkina L.P."/>
            <person name="Mesyanzhinov V.V."/>
        </authorList>
    </citation>
    <scope>NUCLEOTIDE SEQUENCE [LARGE SCALE GENOMIC DNA]</scope>
</reference>
<evidence type="ECO:0000313" key="1">
    <source>
        <dbReference type="EMBL" id="CAG27139.1"/>
    </source>
</evidence>
<dbReference type="EMBL" id="AJ697969">
    <property type="protein sequence ID" value="CAG27139.1"/>
    <property type="molecule type" value="Genomic_DNA"/>
</dbReference>
<accession>Q2Z136</accession>
<keyword evidence="2" id="KW-1185">Reference proteome</keyword>
<dbReference type="RefSeq" id="YP_418078.1">
    <property type="nucleotide sequence ID" value="NC_007623.1"/>
</dbReference>
<evidence type="ECO:0000313" key="2">
    <source>
        <dbReference type="Proteomes" id="UP000001239"/>
    </source>
</evidence>
<reference evidence="1 2" key="4">
    <citation type="journal article" date="2005" name="J. Mol. Biol.">
        <title>Genome comparison of Pseudomonas aeruginosa large phages.</title>
        <authorList>
            <person name="Hertveldt K."/>
            <person name="Lavigne R."/>
            <person name="Pleteneva E."/>
            <person name="Sernova N."/>
            <person name="Kurochkina L."/>
            <person name="Korchevskii R."/>
            <person name="Robben J."/>
            <person name="Mesyanzhinov V."/>
            <person name="Krylov V.N."/>
            <person name="Volckaert G."/>
        </authorList>
    </citation>
    <scope>NUCLEOTIDE SEQUENCE</scope>
</reference>
<organism evidence="1 2">
    <name type="scientific">Pseudomonas phage EL</name>
    <dbReference type="NCBI Taxonomy" id="273133"/>
    <lineage>
        <taxon>Viruses</taxon>
        <taxon>Duplodnaviria</taxon>
        <taxon>Heunggongvirae</taxon>
        <taxon>Uroviricota</taxon>
        <taxon>Caudoviricetes</taxon>
        <taxon>Chimalliviridae</taxon>
        <taxon>Elvirus</taxon>
        <taxon>Elvirus EL</taxon>
    </lineage>
</organism>
<reference evidence="1 2" key="3">
    <citation type="journal article" date="2004" name="Bioinformatics">
        <title>PHIRE, a deterministic approach to reveal regulatory elements in bacteriophage genomes.</title>
        <authorList>
            <person name="Lavigne R."/>
            <person name="Sun W.D."/>
            <person name="Volckaert G."/>
        </authorList>
    </citation>
    <scope>NUCLEOTIDE SEQUENCE [LARGE SCALE GENOMIC DNA]</scope>
</reference>
<protein>
    <submittedName>
        <fullName evidence="1">Uncharacterized protein</fullName>
    </submittedName>
</protein>
<name>Q2Z136_9CAUD</name>
<dbReference type="GeneID" id="5176680"/>